<dbReference type="Pfam" id="PF05699">
    <property type="entry name" value="Dimer_Tnp_hAT"/>
    <property type="match status" value="1"/>
</dbReference>
<evidence type="ECO:0000259" key="1">
    <source>
        <dbReference type="Pfam" id="PF05699"/>
    </source>
</evidence>
<dbReference type="InterPro" id="IPR008906">
    <property type="entry name" value="HATC_C_dom"/>
</dbReference>
<dbReference type="EMBL" id="CAKOFQ010006768">
    <property type="protein sequence ID" value="CAH1970032.1"/>
    <property type="molecule type" value="Genomic_DNA"/>
</dbReference>
<dbReference type="AlphaFoldDB" id="A0A9P0P5U9"/>
<sequence length="317" mass="36598">MDMDNFLDFIEWVEYVGEAGSAGRMPKRYIRDAQNPFEFYEDVEFKRRYRFSKCIVIDEMLPLVACGLNLEILNLVARHPGSTHDNVIFGQSGLQVKFENNEVQDTNRKKLEDLLPQALKSSTEAESIRQKFEDRQLHAFKPIHLAASLLDPRSQELIMIAQQQTDRCEVICQIGRNINNIDDQNLMVELAMYRYRESIWRKKFVWKTAENESISALLWWKTFYQNTDLEKVAIRILSVPSTSASVERSSTFSFVHDKKRHKRNTNRAGKLCYIVHNCKAWELGAIGVEEAPLPECIVSIDLASLDSILAMLEDSSV</sequence>
<accession>A0A9P0P5U9</accession>
<feature type="domain" description="HAT C-terminal dimerisation" evidence="1">
    <location>
        <begin position="204"/>
        <end position="266"/>
    </location>
</feature>
<reference evidence="2" key="1">
    <citation type="submission" date="2022-03" db="EMBL/GenBank/DDBJ databases">
        <authorList>
            <person name="Sayadi A."/>
        </authorList>
    </citation>
    <scope>NUCLEOTIDE SEQUENCE</scope>
</reference>
<keyword evidence="3" id="KW-1185">Reference proteome</keyword>
<proteinExistence type="predicted"/>
<dbReference type="SUPFAM" id="SSF53098">
    <property type="entry name" value="Ribonuclease H-like"/>
    <property type="match status" value="1"/>
</dbReference>
<evidence type="ECO:0000313" key="3">
    <source>
        <dbReference type="Proteomes" id="UP001152888"/>
    </source>
</evidence>
<dbReference type="GO" id="GO:0046983">
    <property type="term" value="F:protein dimerization activity"/>
    <property type="evidence" value="ECO:0007669"/>
    <property type="project" value="InterPro"/>
</dbReference>
<evidence type="ECO:0000313" key="2">
    <source>
        <dbReference type="EMBL" id="CAH1970032.1"/>
    </source>
</evidence>
<name>A0A9P0P5U9_ACAOB</name>
<dbReference type="OrthoDB" id="443402at2759"/>
<organism evidence="2 3">
    <name type="scientific">Acanthoscelides obtectus</name>
    <name type="common">Bean weevil</name>
    <name type="synonym">Bruchus obtectus</name>
    <dbReference type="NCBI Taxonomy" id="200917"/>
    <lineage>
        <taxon>Eukaryota</taxon>
        <taxon>Metazoa</taxon>
        <taxon>Ecdysozoa</taxon>
        <taxon>Arthropoda</taxon>
        <taxon>Hexapoda</taxon>
        <taxon>Insecta</taxon>
        <taxon>Pterygota</taxon>
        <taxon>Neoptera</taxon>
        <taxon>Endopterygota</taxon>
        <taxon>Coleoptera</taxon>
        <taxon>Polyphaga</taxon>
        <taxon>Cucujiformia</taxon>
        <taxon>Chrysomeloidea</taxon>
        <taxon>Chrysomelidae</taxon>
        <taxon>Bruchinae</taxon>
        <taxon>Bruchini</taxon>
        <taxon>Acanthoscelides</taxon>
    </lineage>
</organism>
<gene>
    <name evidence="2" type="ORF">ACAOBT_LOCUS8691</name>
</gene>
<dbReference type="InterPro" id="IPR012337">
    <property type="entry name" value="RNaseH-like_sf"/>
</dbReference>
<comment type="caution">
    <text evidence="2">The sequence shown here is derived from an EMBL/GenBank/DDBJ whole genome shotgun (WGS) entry which is preliminary data.</text>
</comment>
<protein>
    <recommendedName>
        <fullName evidence="1">HAT C-terminal dimerisation domain-containing protein</fullName>
    </recommendedName>
</protein>
<dbReference type="Proteomes" id="UP001152888">
    <property type="component" value="Unassembled WGS sequence"/>
</dbReference>